<feature type="transmembrane region" description="Helical" evidence="1">
    <location>
        <begin position="203"/>
        <end position="220"/>
    </location>
</feature>
<protein>
    <submittedName>
        <fullName evidence="2">Uncharacterized protein</fullName>
    </submittedName>
</protein>
<organism evidence="2 3">
    <name type="scientific">Kribbella antiqua</name>
    <dbReference type="NCBI Taxonomy" id="2512217"/>
    <lineage>
        <taxon>Bacteria</taxon>
        <taxon>Bacillati</taxon>
        <taxon>Actinomycetota</taxon>
        <taxon>Actinomycetes</taxon>
        <taxon>Propionibacteriales</taxon>
        <taxon>Kribbellaceae</taxon>
        <taxon>Kribbella</taxon>
    </lineage>
</organism>
<feature type="transmembrane region" description="Helical" evidence="1">
    <location>
        <begin position="227"/>
        <end position="246"/>
    </location>
</feature>
<reference evidence="2 3" key="1">
    <citation type="journal article" date="2015" name="Stand. Genomic Sci.">
        <title>Genomic Encyclopedia of Bacterial and Archaeal Type Strains, Phase III: the genomes of soil and plant-associated and newly described type strains.</title>
        <authorList>
            <person name="Whitman W.B."/>
            <person name="Woyke T."/>
            <person name="Klenk H.P."/>
            <person name="Zhou Y."/>
            <person name="Lilburn T.G."/>
            <person name="Beck B.J."/>
            <person name="De Vos P."/>
            <person name="Vandamme P."/>
            <person name="Eisen J.A."/>
            <person name="Garrity G."/>
            <person name="Hugenholtz P."/>
            <person name="Kyrpides N.C."/>
        </authorList>
    </citation>
    <scope>NUCLEOTIDE SEQUENCE [LARGE SCALE GENOMIC DNA]</scope>
    <source>
        <strain evidence="2 3">VKM Ac-2541</strain>
    </source>
</reference>
<dbReference type="Proteomes" id="UP000295573">
    <property type="component" value="Unassembled WGS sequence"/>
</dbReference>
<keyword evidence="3" id="KW-1185">Reference proteome</keyword>
<feature type="transmembrane region" description="Helical" evidence="1">
    <location>
        <begin position="258"/>
        <end position="278"/>
    </location>
</feature>
<dbReference type="RefSeq" id="WP_132148398.1">
    <property type="nucleotide sequence ID" value="NZ_SLWR01000004.1"/>
</dbReference>
<proteinExistence type="predicted"/>
<sequence>MGASVLIGGQEHARPLTSGMKLMLVVAGILVFLVGIQLFVLTEHTARYFAWTVNPPLTAAALGGAYWASAVMEILASRQRTWTRARIAVPAVLTFTALTLVTTVLHLDRFHLGEKFAVATQVATWGWIAVYAVVPVVMSILLVLQRRAAGVEVPRRNSLPRWLRAVLGLHAVVMLSLGLSLFVDPEATLVLWPWMLTPLTARAIGAWLLGLGLAAAHAAGANDWGRVAVATHSYGLLGVLELVALMRYPDTVDWGRPAAWVFVLFLLSFLLVGVYGWIMATRTAHRSTVSSTEAG</sequence>
<accession>A0A4R2IVU4</accession>
<name>A0A4R2IVU4_9ACTN</name>
<evidence type="ECO:0000313" key="2">
    <source>
        <dbReference type="EMBL" id="TCO48486.1"/>
    </source>
</evidence>
<dbReference type="AlphaFoldDB" id="A0A4R2IVU4"/>
<feature type="transmembrane region" description="Helical" evidence="1">
    <location>
        <begin position="165"/>
        <end position="183"/>
    </location>
</feature>
<feature type="transmembrane region" description="Helical" evidence="1">
    <location>
        <begin position="87"/>
        <end position="105"/>
    </location>
</feature>
<gene>
    <name evidence="2" type="ORF">EV646_104308</name>
</gene>
<evidence type="ECO:0000313" key="3">
    <source>
        <dbReference type="Proteomes" id="UP000295573"/>
    </source>
</evidence>
<feature type="transmembrane region" description="Helical" evidence="1">
    <location>
        <begin position="125"/>
        <end position="144"/>
    </location>
</feature>
<comment type="caution">
    <text evidence="2">The sequence shown here is derived from an EMBL/GenBank/DDBJ whole genome shotgun (WGS) entry which is preliminary data.</text>
</comment>
<keyword evidence="1" id="KW-0472">Membrane</keyword>
<keyword evidence="1" id="KW-1133">Transmembrane helix</keyword>
<evidence type="ECO:0000256" key="1">
    <source>
        <dbReference type="SAM" id="Phobius"/>
    </source>
</evidence>
<keyword evidence="1" id="KW-0812">Transmembrane</keyword>
<feature type="transmembrane region" description="Helical" evidence="1">
    <location>
        <begin position="22"/>
        <end position="41"/>
    </location>
</feature>
<dbReference type="OrthoDB" id="3078421at2"/>
<dbReference type="EMBL" id="SLWR01000004">
    <property type="protein sequence ID" value="TCO48486.1"/>
    <property type="molecule type" value="Genomic_DNA"/>
</dbReference>
<feature type="transmembrane region" description="Helical" evidence="1">
    <location>
        <begin position="53"/>
        <end position="75"/>
    </location>
</feature>